<evidence type="ECO:0008006" key="10">
    <source>
        <dbReference type="Google" id="ProtNLM"/>
    </source>
</evidence>
<keyword evidence="4" id="KW-0964">Secreted</keyword>
<protein>
    <recommendedName>
        <fullName evidence="10">Right handed beta helix domain-containing protein</fullName>
    </recommendedName>
</protein>
<comment type="caution">
    <text evidence="8">The sequence shown here is derived from an EMBL/GenBank/DDBJ whole genome shotgun (WGS) entry which is preliminary data.</text>
</comment>
<dbReference type="OrthoDB" id="508803at2759"/>
<organism evidence="8 9">
    <name type="scientific">Halteria grandinella</name>
    <dbReference type="NCBI Taxonomy" id="5974"/>
    <lineage>
        <taxon>Eukaryota</taxon>
        <taxon>Sar</taxon>
        <taxon>Alveolata</taxon>
        <taxon>Ciliophora</taxon>
        <taxon>Intramacronucleata</taxon>
        <taxon>Spirotrichea</taxon>
        <taxon>Stichotrichia</taxon>
        <taxon>Sporadotrichida</taxon>
        <taxon>Halteriidae</taxon>
        <taxon>Halteria</taxon>
    </lineage>
</organism>
<dbReference type="PANTHER" id="PTHR11319">
    <property type="entry name" value="G PROTEIN-COUPLED RECEPTOR-RELATED"/>
    <property type="match status" value="1"/>
</dbReference>
<reference evidence="8" key="1">
    <citation type="submission" date="2019-06" db="EMBL/GenBank/DDBJ databases">
        <authorList>
            <person name="Zheng W."/>
        </authorList>
    </citation>
    <scope>NUCLEOTIDE SEQUENCE</scope>
    <source>
        <strain evidence="8">QDHG01</strain>
    </source>
</reference>
<dbReference type="Pfam" id="PF02415">
    <property type="entry name" value="Chlam_PMP"/>
    <property type="match status" value="1"/>
</dbReference>
<dbReference type="GO" id="GO:0005576">
    <property type="term" value="C:extracellular region"/>
    <property type="evidence" value="ECO:0007669"/>
    <property type="project" value="UniProtKB-SubCell"/>
</dbReference>
<dbReference type="AlphaFoldDB" id="A0A8J8P9X2"/>
<evidence type="ECO:0000256" key="3">
    <source>
        <dbReference type="ARBA" id="ARBA00004613"/>
    </source>
</evidence>
<comment type="subcellular location">
    <subcellularLocation>
        <location evidence="1">Cell envelope</location>
    </subcellularLocation>
    <subcellularLocation>
        <location evidence="2">Cell outer membrane</location>
    </subcellularLocation>
    <subcellularLocation>
        <location evidence="3">Secreted</location>
    </subcellularLocation>
</comment>
<dbReference type="EMBL" id="RRYP01000065">
    <property type="protein sequence ID" value="TNV88136.1"/>
    <property type="molecule type" value="Genomic_DNA"/>
</dbReference>
<name>A0A8J8P9X2_HALGN</name>
<proteinExistence type="predicted"/>
<dbReference type="InterPro" id="IPR011050">
    <property type="entry name" value="Pectin_lyase_fold/virulence"/>
</dbReference>
<keyword evidence="5" id="KW-0732">Signal</keyword>
<dbReference type="PANTHER" id="PTHR11319:SF35">
    <property type="entry name" value="OUTER MEMBRANE PROTEIN PMPC-RELATED"/>
    <property type="match status" value="1"/>
</dbReference>
<keyword evidence="7" id="KW-0998">Cell outer membrane</keyword>
<dbReference type="SUPFAM" id="SSF51126">
    <property type="entry name" value="Pectin lyase-like"/>
    <property type="match status" value="1"/>
</dbReference>
<accession>A0A8J8P9X2</accession>
<dbReference type="Proteomes" id="UP000785679">
    <property type="component" value="Unassembled WGS sequence"/>
</dbReference>
<evidence type="ECO:0000256" key="5">
    <source>
        <dbReference type="ARBA" id="ARBA00022729"/>
    </source>
</evidence>
<evidence type="ECO:0000256" key="1">
    <source>
        <dbReference type="ARBA" id="ARBA00004196"/>
    </source>
</evidence>
<gene>
    <name evidence="8" type="ORF">FGO68_gene5030</name>
</gene>
<evidence type="ECO:0000313" key="9">
    <source>
        <dbReference type="Proteomes" id="UP000785679"/>
    </source>
</evidence>
<evidence type="ECO:0000256" key="4">
    <source>
        <dbReference type="ARBA" id="ARBA00022525"/>
    </source>
</evidence>
<dbReference type="InterPro" id="IPR003368">
    <property type="entry name" value="POMP_repeat"/>
</dbReference>
<keyword evidence="6" id="KW-0472">Membrane</keyword>
<evidence type="ECO:0000256" key="2">
    <source>
        <dbReference type="ARBA" id="ARBA00004442"/>
    </source>
</evidence>
<keyword evidence="9" id="KW-1185">Reference proteome</keyword>
<evidence type="ECO:0000256" key="7">
    <source>
        <dbReference type="ARBA" id="ARBA00023237"/>
    </source>
</evidence>
<evidence type="ECO:0000256" key="6">
    <source>
        <dbReference type="ARBA" id="ARBA00023136"/>
    </source>
</evidence>
<evidence type="ECO:0000313" key="8">
    <source>
        <dbReference type="EMBL" id="TNV88136.1"/>
    </source>
</evidence>
<sequence>MPLVNKYLTTSLIFCHTMISLTLGPSNKFKNIWLIDYRSALSRQQEQGILLYLQNFKGELKIGNENGESTVEGITGMLNPFTQERFFKWNPRDLLVDVKSEVYQENLIYGAGSILFHIHSPTNQFTSVKLEGLHLSDIYHRPQKSSSFDLNLPSILSTILNRTDPSLNRVPLLNISSVSIEDAQYENSTGFFELQAEVISLNGIRMKNIGERNMLSQPEWKEWEIIKPDSSELVAESPIFTIVMLNQESPMIGTSFELRNSAFDQIDGGRGALPLVQIEISKDSGNRMNFSMTDINLSNCVAKNENQLPSASLFQIVSTNKHTQNNFLRGHSKRLNLTIQLEDIQVSQTSTQFGLFVLEREVDSVTVSASTFRYNKGVEATILAIKDQIASSITFSQCKFLDHQEQINVDQILRLYYTKNRTDQFNKPSMFKVDNMRNLTFDMCSAGNYYFASYAAFLQMYQNSEVMILDSIIQDMSASFAGAILVQKESKLRIEGTSFSGISSFDSGVFQVLDRSYIEVIDSKFTSNAAILNGVFKVASQSWFLIDHTTFSKNKAELRNSIGQLNQIGQDSSFIDCDFEYNVATISPIDTVTKYGGGIEIFQSLCNLLFAKCTFHENQSRAGSTCLTIVASDNVVIIQSIFKITQKITEITGLKNGAFISIFPRSGVGIGGSKFTGGQAYFGGAIYSQGLNQINVFQCEFYENVAKIGGAIYGDNVYMIDVINSVFDQNIAVIQSETSVRYGDAMYFQGTINGFVTIFNVTITADFYSNHVAFNEVIVVIIKDSTFRQLPSNETADPMRNSITGVYIKNACFILITNSVFDGNSGGALELEQFDLGNSTYDGLISSCKFYNSKSASNGGAISIKSYFNLTIEDTDFVNNTAERAGGAIYYECTEKLACVLRLNNVLFQGNRAFVEGGAIKWTHYEPLMSNIRFRDNQARIYGNDIASIANELVIIEGILKNEIIGSIYYNRDDQTRNAKQLTYQAKSGGASNIYFGIIDKYGSFIKTDNQSKLLIKVVKQSVASHIVPVIESQTEIISNGGCYIIENFVLIAEPGTTLSKTLNSLKNCSYIILNNRN</sequence>